<dbReference type="PANTHER" id="PTHR30074">
    <property type="entry name" value="FORMATE DEHYDROGENASE, NITRATE-INDUCIBLE, CYTOCHROME B556 FDN SUBUNIT"/>
    <property type="match status" value="1"/>
</dbReference>
<dbReference type="EC" id="1.17.1.9" evidence="16"/>
<keyword evidence="16" id="KW-0560">Oxidoreductase</keyword>
<dbReference type="EMBL" id="CP015584">
    <property type="protein sequence ID" value="APT59832.1"/>
    <property type="molecule type" value="Genomic_DNA"/>
</dbReference>
<keyword evidence="7 13" id="KW-0812">Transmembrane</keyword>
<dbReference type="GO" id="GO:0008863">
    <property type="term" value="F:formate dehydrogenase (NAD+) activity"/>
    <property type="evidence" value="ECO:0007669"/>
    <property type="project" value="UniProtKB-EC"/>
</dbReference>
<evidence type="ECO:0000313" key="17">
    <source>
        <dbReference type="Proteomes" id="UP000185494"/>
    </source>
</evidence>
<feature type="transmembrane region" description="Helical" evidence="13">
    <location>
        <begin position="167"/>
        <end position="187"/>
    </location>
</feature>
<comment type="cofactor">
    <cofactor evidence="1">
        <name>heme</name>
        <dbReference type="ChEBI" id="CHEBI:30413"/>
    </cofactor>
</comment>
<dbReference type="eggNOG" id="COG2864">
    <property type="taxonomic scope" value="Bacteria"/>
</dbReference>
<evidence type="ECO:0000256" key="6">
    <source>
        <dbReference type="ARBA" id="ARBA00022617"/>
    </source>
</evidence>
<dbReference type="InterPro" id="IPR051817">
    <property type="entry name" value="FDH_cytochrome_b556_subunit"/>
</dbReference>
<feature type="domain" description="Cytochrome b561 bacterial/Ni-hydrogenase" evidence="14">
    <location>
        <begin position="21"/>
        <end position="198"/>
    </location>
</feature>
<dbReference type="GO" id="GO:0015944">
    <property type="term" value="P:formate oxidation"/>
    <property type="evidence" value="ECO:0007669"/>
    <property type="project" value="TreeGrafter"/>
</dbReference>
<evidence type="ECO:0000256" key="8">
    <source>
        <dbReference type="ARBA" id="ARBA00022723"/>
    </source>
</evidence>
<dbReference type="KEGG" id="rgi:RGI145_21220"/>
<evidence type="ECO:0000256" key="7">
    <source>
        <dbReference type="ARBA" id="ARBA00022692"/>
    </source>
</evidence>
<keyword evidence="11" id="KW-0408">Iron</keyword>
<feature type="transmembrane region" description="Helical" evidence="13">
    <location>
        <begin position="127"/>
        <end position="147"/>
    </location>
</feature>
<dbReference type="NCBIfam" id="TIGR01583">
    <property type="entry name" value="formate-DH-gamm"/>
    <property type="match status" value="1"/>
</dbReference>
<sequence>MTEHIQPGDAIHPGKPVTVDRYGPLARLNHWVTACSLILLAVSGLALFWPSLFFLTNLFGGGQNTRAIHPWIGVVLFFSFFIFFFQLWRANLPAKVDFVWLSRIRDVVSGNEEKLPELGKYNAGQKFIFWAMTGLILVLIVSGLAIWEQYFASYTSIPTRRVAVLAHSIAAVLIICVFILHVYAAIWTRGTLRAMTRGSVTGGWAWRHHRKWLKELAGQRKVGPAE</sequence>
<evidence type="ECO:0000256" key="13">
    <source>
        <dbReference type="SAM" id="Phobius"/>
    </source>
</evidence>
<comment type="subcellular location">
    <subcellularLocation>
        <location evidence="2">Cell membrane</location>
        <topology evidence="2">Multi-pass membrane protein</topology>
    </subcellularLocation>
</comment>
<reference evidence="16" key="3">
    <citation type="submission" date="2023-09" db="EMBL/GenBank/DDBJ databases">
        <authorList>
            <person name="Schober I."/>
            <person name="Bunk B."/>
        </authorList>
    </citation>
    <scope>NUCLEOTIDE SEQUENCE</scope>
    <source>
        <strain evidence="16">DSM 103800</strain>
    </source>
</reference>
<dbReference type="EMBL" id="JAVVDO010000042">
    <property type="protein sequence ID" value="MDT8333064.1"/>
    <property type="molecule type" value="Genomic_DNA"/>
</dbReference>
<dbReference type="STRING" id="257708.RGI145_21220"/>
<evidence type="ECO:0000256" key="1">
    <source>
        <dbReference type="ARBA" id="ARBA00001971"/>
    </source>
</evidence>
<evidence type="ECO:0000256" key="9">
    <source>
        <dbReference type="ARBA" id="ARBA00022982"/>
    </source>
</evidence>
<dbReference type="GO" id="GO:0046872">
    <property type="term" value="F:metal ion binding"/>
    <property type="evidence" value="ECO:0007669"/>
    <property type="project" value="UniProtKB-KW"/>
</dbReference>
<dbReference type="GO" id="GO:0009055">
    <property type="term" value="F:electron transfer activity"/>
    <property type="evidence" value="ECO:0007669"/>
    <property type="project" value="InterPro"/>
</dbReference>
<name>A0A1L7AM17_9PROT</name>
<feature type="transmembrane region" description="Helical" evidence="13">
    <location>
        <begin position="68"/>
        <end position="88"/>
    </location>
</feature>
<keyword evidence="4" id="KW-0813">Transport</keyword>
<dbReference type="Gene3D" id="1.20.950.20">
    <property type="entry name" value="Transmembrane di-heme cytochromes, Chain C"/>
    <property type="match status" value="1"/>
</dbReference>
<evidence type="ECO:0000256" key="12">
    <source>
        <dbReference type="ARBA" id="ARBA00023136"/>
    </source>
</evidence>
<organism evidence="15 17">
    <name type="scientific">Roseomonas gilardii</name>
    <dbReference type="NCBI Taxonomy" id="257708"/>
    <lineage>
        <taxon>Bacteria</taxon>
        <taxon>Pseudomonadati</taxon>
        <taxon>Pseudomonadota</taxon>
        <taxon>Alphaproteobacteria</taxon>
        <taxon>Acetobacterales</taxon>
        <taxon>Roseomonadaceae</taxon>
        <taxon>Roseomonas</taxon>
    </lineage>
</organism>
<evidence type="ECO:0000313" key="16">
    <source>
        <dbReference type="EMBL" id="MDT8333064.1"/>
    </source>
</evidence>
<proteinExistence type="inferred from homology"/>
<dbReference type="SUPFAM" id="SSF81342">
    <property type="entry name" value="Transmembrane di-heme cytochromes"/>
    <property type="match status" value="1"/>
</dbReference>
<dbReference type="InterPro" id="IPR006471">
    <property type="entry name" value="Formate_DH_gsu"/>
</dbReference>
<evidence type="ECO:0000313" key="18">
    <source>
        <dbReference type="Proteomes" id="UP001258945"/>
    </source>
</evidence>
<dbReference type="GO" id="GO:0022904">
    <property type="term" value="P:respiratory electron transport chain"/>
    <property type="evidence" value="ECO:0007669"/>
    <property type="project" value="InterPro"/>
</dbReference>
<keyword evidence="5" id="KW-1003">Cell membrane</keyword>
<evidence type="ECO:0000256" key="10">
    <source>
        <dbReference type="ARBA" id="ARBA00022989"/>
    </source>
</evidence>
<dbReference type="AlphaFoldDB" id="A0A1L7AM17"/>
<dbReference type="PANTHER" id="PTHR30074:SF5">
    <property type="entry name" value="FORMATE DEHYDROGENASE, NITRATE-INDUCIBLE, CYTOCHROME B556(FDN) SUBUNIT"/>
    <property type="match status" value="1"/>
</dbReference>
<dbReference type="GO" id="GO:0005886">
    <property type="term" value="C:plasma membrane"/>
    <property type="evidence" value="ECO:0007669"/>
    <property type="project" value="UniProtKB-SubCell"/>
</dbReference>
<evidence type="ECO:0000256" key="2">
    <source>
        <dbReference type="ARBA" id="ARBA00004651"/>
    </source>
</evidence>
<keyword evidence="10 13" id="KW-1133">Transmembrane helix</keyword>
<evidence type="ECO:0000256" key="4">
    <source>
        <dbReference type="ARBA" id="ARBA00022448"/>
    </source>
</evidence>
<dbReference type="GO" id="GO:0009326">
    <property type="term" value="C:formate dehydrogenase complex"/>
    <property type="evidence" value="ECO:0007669"/>
    <property type="project" value="InterPro"/>
</dbReference>
<keyword evidence="12 13" id="KW-0472">Membrane</keyword>
<gene>
    <name evidence="15" type="ORF">RGI145_21220</name>
    <name evidence="16" type="ORF">RQ831_18580</name>
</gene>
<dbReference type="GO" id="GO:0009061">
    <property type="term" value="P:anaerobic respiration"/>
    <property type="evidence" value="ECO:0007669"/>
    <property type="project" value="TreeGrafter"/>
</dbReference>
<evidence type="ECO:0000313" key="15">
    <source>
        <dbReference type="EMBL" id="APT59832.1"/>
    </source>
</evidence>
<dbReference type="Pfam" id="PF01292">
    <property type="entry name" value="Ni_hydr_CYTB"/>
    <property type="match status" value="1"/>
</dbReference>
<dbReference type="FunFam" id="1.20.950.20:FF:000002">
    <property type="entry name" value="Formate dehydrogenase cytochrome b556 subunit"/>
    <property type="match status" value="1"/>
</dbReference>
<dbReference type="InterPro" id="IPR016174">
    <property type="entry name" value="Di-haem_cyt_TM"/>
</dbReference>
<reference evidence="15 17" key="1">
    <citation type="submission" date="2016-05" db="EMBL/GenBank/DDBJ databases">
        <title>Complete Genome and Methylome Analysis of Psychrotrophic Bacterial Isolates from Antarctic Lake Untersee.</title>
        <authorList>
            <person name="Fomenkov A."/>
            <person name="Akimov V.N."/>
            <person name="Vasilyeva L.V."/>
            <person name="Andersen D."/>
            <person name="Vincze T."/>
            <person name="Roberts R.J."/>
        </authorList>
    </citation>
    <scope>NUCLEOTIDE SEQUENCE [LARGE SCALE GENOMIC DNA]</scope>
    <source>
        <strain evidence="15 17">U14-5</strain>
    </source>
</reference>
<keyword evidence="9" id="KW-0249">Electron transport</keyword>
<keyword evidence="6" id="KW-0349">Heme</keyword>
<dbReference type="Proteomes" id="UP001258945">
    <property type="component" value="Unassembled WGS sequence"/>
</dbReference>
<accession>A0A1L7AM17</accession>
<evidence type="ECO:0000259" key="14">
    <source>
        <dbReference type="Pfam" id="PF01292"/>
    </source>
</evidence>
<dbReference type="Proteomes" id="UP000185494">
    <property type="component" value="Chromosome 2"/>
</dbReference>
<protein>
    <submittedName>
        <fullName evidence="15">Formate dehydrogenase subunit gamma</fullName>
        <ecNumber evidence="16">1.17.1.9</ecNumber>
    </submittedName>
</protein>
<feature type="transmembrane region" description="Helical" evidence="13">
    <location>
        <begin position="31"/>
        <end position="56"/>
    </location>
</feature>
<dbReference type="GO" id="GO:0036397">
    <property type="term" value="F:formate dehydrogenase (quinone) activity"/>
    <property type="evidence" value="ECO:0007669"/>
    <property type="project" value="TreeGrafter"/>
</dbReference>
<keyword evidence="18" id="KW-1185">Reference proteome</keyword>
<comment type="similarity">
    <text evidence="3">Belongs to the formate dehydrogenase gamma subunit family.</text>
</comment>
<evidence type="ECO:0000256" key="11">
    <source>
        <dbReference type="ARBA" id="ARBA00023004"/>
    </source>
</evidence>
<keyword evidence="8" id="KW-0479">Metal-binding</keyword>
<dbReference type="InterPro" id="IPR011577">
    <property type="entry name" value="Cyt_b561_bac/Ni-Hgenase"/>
</dbReference>
<reference evidence="16 18" key="2">
    <citation type="journal article" date="2019" name="Microb. Pathog.">
        <title>Comparison of VITEK 2, MALDI-TOF MS, 16S rRNA gene sequencing, and whole-genome sequencing for identification of Roseomonas mucosa.</title>
        <authorList>
            <person name="Rudolph W.W."/>
            <person name="Gunzer F."/>
            <person name="Trauth M."/>
            <person name="Bunk B."/>
            <person name="Bigge R."/>
            <person name="Schrottner P."/>
        </authorList>
    </citation>
    <scope>NUCLEOTIDE SEQUENCE [LARGE SCALE GENOMIC DNA]</scope>
    <source>
        <strain evidence="16 18">DSM 103800</strain>
    </source>
</reference>
<dbReference type="RefSeq" id="WP_075800542.1">
    <property type="nucleotide sequence ID" value="NZ_CP015584.1"/>
</dbReference>
<evidence type="ECO:0000256" key="5">
    <source>
        <dbReference type="ARBA" id="ARBA00022475"/>
    </source>
</evidence>
<evidence type="ECO:0000256" key="3">
    <source>
        <dbReference type="ARBA" id="ARBA00010747"/>
    </source>
</evidence>